<keyword evidence="3" id="KW-0812">Transmembrane</keyword>
<protein>
    <submittedName>
        <fullName evidence="4">Uncharacterized protein</fullName>
    </submittedName>
</protein>
<evidence type="ECO:0000256" key="1">
    <source>
        <dbReference type="SAM" id="Coils"/>
    </source>
</evidence>
<evidence type="ECO:0000313" key="4">
    <source>
        <dbReference type="EMBL" id="NJC28405.1"/>
    </source>
</evidence>
<feature type="coiled-coil region" evidence="1">
    <location>
        <begin position="3"/>
        <end position="30"/>
    </location>
</feature>
<keyword evidence="3" id="KW-1133">Transmembrane helix</keyword>
<dbReference type="Proteomes" id="UP000770785">
    <property type="component" value="Unassembled WGS sequence"/>
</dbReference>
<evidence type="ECO:0000313" key="5">
    <source>
        <dbReference type="Proteomes" id="UP000770785"/>
    </source>
</evidence>
<sequence length="194" mass="21484">MSKSQNIHTFDELEKRKRELELEVEVSQRELAHSLGTSKVNLNDFLLKKVALPIGGAIVGVFMISKIFGGKKRHTHEYHEKTIVKEVPSTTEQDPAKYHYPVPPPETDKEKDAPRYVAQQTKYQRPTADQASPADPKAKHGANFSQKDKKGLLSLATVASVAKIAVPAVKMIIKAVKDHKDKQLAANTDGVPNV</sequence>
<evidence type="ECO:0000256" key="3">
    <source>
        <dbReference type="SAM" id="Phobius"/>
    </source>
</evidence>
<name>A0ABX0XGF7_9BACT</name>
<feature type="region of interest" description="Disordered" evidence="2">
    <location>
        <begin position="79"/>
        <end position="145"/>
    </location>
</feature>
<feature type="transmembrane region" description="Helical" evidence="3">
    <location>
        <begin position="50"/>
        <end position="69"/>
    </location>
</feature>
<reference evidence="4 5" key="1">
    <citation type="submission" date="2020-03" db="EMBL/GenBank/DDBJ databases">
        <title>Genomic Encyclopedia of Type Strains, Phase IV (KMG-IV): sequencing the most valuable type-strain genomes for metagenomic binning, comparative biology and taxonomic classification.</title>
        <authorList>
            <person name="Goeker M."/>
        </authorList>
    </citation>
    <scope>NUCLEOTIDE SEQUENCE [LARGE SCALE GENOMIC DNA]</scope>
    <source>
        <strain evidence="4 5">DSM 105096</strain>
    </source>
</reference>
<gene>
    <name evidence="4" type="ORF">GGR27_003928</name>
</gene>
<dbReference type="EMBL" id="JAATJH010000012">
    <property type="protein sequence ID" value="NJC28405.1"/>
    <property type="molecule type" value="Genomic_DNA"/>
</dbReference>
<keyword evidence="3" id="KW-0472">Membrane</keyword>
<comment type="caution">
    <text evidence="4">The sequence shown here is derived from an EMBL/GenBank/DDBJ whole genome shotgun (WGS) entry which is preliminary data.</text>
</comment>
<evidence type="ECO:0000256" key="2">
    <source>
        <dbReference type="SAM" id="MobiDB-lite"/>
    </source>
</evidence>
<keyword evidence="5" id="KW-1185">Reference proteome</keyword>
<dbReference type="RefSeq" id="WP_168040397.1">
    <property type="nucleotide sequence ID" value="NZ_JAATJH010000012.1"/>
</dbReference>
<keyword evidence="1" id="KW-0175">Coiled coil</keyword>
<proteinExistence type="predicted"/>
<organism evidence="4 5">
    <name type="scientific">Neolewinella antarctica</name>
    <dbReference type="NCBI Taxonomy" id="442734"/>
    <lineage>
        <taxon>Bacteria</taxon>
        <taxon>Pseudomonadati</taxon>
        <taxon>Bacteroidota</taxon>
        <taxon>Saprospiria</taxon>
        <taxon>Saprospirales</taxon>
        <taxon>Lewinellaceae</taxon>
        <taxon>Neolewinella</taxon>
    </lineage>
</organism>
<feature type="compositionally biased region" description="Polar residues" evidence="2">
    <location>
        <begin position="118"/>
        <end position="130"/>
    </location>
</feature>
<accession>A0ABX0XGF7</accession>